<dbReference type="GeneID" id="140007692"/>
<dbReference type="InterPro" id="IPR043128">
    <property type="entry name" value="Rev_trsase/Diguanyl_cyclase"/>
</dbReference>
<dbReference type="PANTHER" id="PTHR33067">
    <property type="entry name" value="RNA-DIRECTED DNA POLYMERASE-RELATED"/>
    <property type="match status" value="1"/>
</dbReference>
<evidence type="ECO:0000256" key="2">
    <source>
        <dbReference type="ARBA" id="ARBA00022679"/>
    </source>
</evidence>
<protein>
    <recommendedName>
        <fullName evidence="1">RNA-directed DNA polymerase</fullName>
        <ecNumber evidence="1">2.7.7.49</ecNumber>
    </recommendedName>
</protein>
<keyword evidence="11" id="KW-1185">Reference proteome</keyword>
<dbReference type="InterPro" id="IPR021109">
    <property type="entry name" value="Peptidase_aspartic_dom_sf"/>
</dbReference>
<evidence type="ECO:0000259" key="10">
    <source>
        <dbReference type="Pfam" id="PF17919"/>
    </source>
</evidence>
<dbReference type="Pfam" id="PF17917">
    <property type="entry name" value="RT_RNaseH"/>
    <property type="match status" value="1"/>
</dbReference>
<dbReference type="EC" id="2.7.7.49" evidence="1"/>
<evidence type="ECO:0000256" key="4">
    <source>
        <dbReference type="ARBA" id="ARBA00022722"/>
    </source>
</evidence>
<dbReference type="CDD" id="cd09274">
    <property type="entry name" value="RNase_HI_RT_Ty3"/>
    <property type="match status" value="1"/>
</dbReference>
<dbReference type="Gene3D" id="3.30.70.270">
    <property type="match status" value="1"/>
</dbReference>
<dbReference type="CDD" id="cd00303">
    <property type="entry name" value="retropepsin_like"/>
    <property type="match status" value="1"/>
</dbReference>
<keyword evidence="4" id="KW-0540">Nuclease</keyword>
<dbReference type="Gene3D" id="3.30.420.10">
    <property type="entry name" value="Ribonuclease H-like superfamily/Ribonuclease H"/>
    <property type="match status" value="1"/>
</dbReference>
<dbReference type="InterPro" id="IPR041373">
    <property type="entry name" value="RT_RNaseH"/>
</dbReference>
<evidence type="ECO:0000256" key="3">
    <source>
        <dbReference type="ARBA" id="ARBA00022695"/>
    </source>
</evidence>
<dbReference type="InterPro" id="IPR012337">
    <property type="entry name" value="RNaseH-like_sf"/>
</dbReference>
<keyword evidence="3" id="KW-0548">Nucleotidyltransferase</keyword>
<dbReference type="InterPro" id="IPR036397">
    <property type="entry name" value="RNaseH_sf"/>
</dbReference>
<reference evidence="12" key="1">
    <citation type="submission" date="2025-08" db="UniProtKB">
        <authorList>
            <consortium name="RefSeq"/>
        </authorList>
    </citation>
    <scope>IDENTIFICATION</scope>
    <source>
        <tissue evidence="12">Leaves</tissue>
    </source>
</reference>
<evidence type="ECO:0000256" key="6">
    <source>
        <dbReference type="ARBA" id="ARBA00022801"/>
    </source>
</evidence>
<evidence type="ECO:0000313" key="12">
    <source>
        <dbReference type="RefSeq" id="XP_071906833.1"/>
    </source>
</evidence>
<organism evidence="11 12">
    <name type="scientific">Coffea arabica</name>
    <name type="common">Arabian coffee</name>
    <dbReference type="NCBI Taxonomy" id="13443"/>
    <lineage>
        <taxon>Eukaryota</taxon>
        <taxon>Viridiplantae</taxon>
        <taxon>Streptophyta</taxon>
        <taxon>Embryophyta</taxon>
        <taxon>Tracheophyta</taxon>
        <taxon>Spermatophyta</taxon>
        <taxon>Magnoliopsida</taxon>
        <taxon>eudicotyledons</taxon>
        <taxon>Gunneridae</taxon>
        <taxon>Pentapetalae</taxon>
        <taxon>asterids</taxon>
        <taxon>lamiids</taxon>
        <taxon>Gentianales</taxon>
        <taxon>Rubiaceae</taxon>
        <taxon>Ixoroideae</taxon>
        <taxon>Gardenieae complex</taxon>
        <taxon>Bertiereae - Coffeeae clade</taxon>
        <taxon>Coffeeae</taxon>
        <taxon>Coffea</taxon>
    </lineage>
</organism>
<evidence type="ECO:0000256" key="7">
    <source>
        <dbReference type="ARBA" id="ARBA00022918"/>
    </source>
</evidence>
<dbReference type="PANTHER" id="PTHR33067:SF15">
    <property type="entry name" value="RNA-DIRECTED DNA POLYMERASE"/>
    <property type="match status" value="1"/>
</dbReference>
<keyword evidence="6" id="KW-0378">Hydrolase</keyword>
<feature type="domain" description="Reverse transcriptase RNase H-like" evidence="9">
    <location>
        <begin position="679"/>
        <end position="718"/>
    </location>
</feature>
<gene>
    <name evidence="12" type="primary">LOC140007692</name>
</gene>
<evidence type="ECO:0000256" key="1">
    <source>
        <dbReference type="ARBA" id="ARBA00012493"/>
    </source>
</evidence>
<dbReference type="Proteomes" id="UP001652660">
    <property type="component" value="Chromosome 5c"/>
</dbReference>
<evidence type="ECO:0000259" key="9">
    <source>
        <dbReference type="Pfam" id="PF17917"/>
    </source>
</evidence>
<dbReference type="Pfam" id="PF17919">
    <property type="entry name" value="RT_RNaseH_2"/>
    <property type="match status" value="1"/>
</dbReference>
<proteinExistence type="predicted"/>
<dbReference type="Gene3D" id="3.10.10.10">
    <property type="entry name" value="HIV Type 1 Reverse Transcriptase, subunit A, domain 1"/>
    <property type="match status" value="1"/>
</dbReference>
<dbReference type="SUPFAM" id="SSF56672">
    <property type="entry name" value="DNA/RNA polymerases"/>
    <property type="match status" value="1"/>
</dbReference>
<feature type="domain" description="Reverse transcriptase/retrotransposon-derived protein RNase H-like" evidence="10">
    <location>
        <begin position="632"/>
        <end position="678"/>
    </location>
</feature>
<keyword evidence="2" id="KW-0808">Transferase</keyword>
<dbReference type="InterPro" id="IPR043502">
    <property type="entry name" value="DNA/RNA_pol_sf"/>
</dbReference>
<evidence type="ECO:0000256" key="5">
    <source>
        <dbReference type="ARBA" id="ARBA00022759"/>
    </source>
</evidence>
<dbReference type="InterPro" id="IPR041577">
    <property type="entry name" value="RT_RNaseH_2"/>
</dbReference>
<keyword evidence="5" id="KW-0255">Endonuclease</keyword>
<feature type="region of interest" description="Disordered" evidence="8">
    <location>
        <begin position="857"/>
        <end position="878"/>
    </location>
</feature>
<sequence length="878" mass="99520">MSDRSIIDAANGGALANKTPREVWPLIESMAENSQQFDFRESNPTRRVNEIEMSSIQQEISELTFFVRQLAVGNMHKAKACGICTNKCKCNDIEEWQGSGGLKVTNLKSKSEDEIEKEIEDEGHIRGGPEVTLTPSIPVKSNLPPFPCRLAKTKKAEKEKEILDVFRRVEINIPLLEAIKQVPKYSKFLKNLCTHKRKLRRDERVAVEENVSAMLQRKLPPKCGDPGMFTIPCKIGNTPIRKAMLDLGASINVMPKIIFASLNLGPLKEIAIIIQLTDRTNAYLEGLVEDVLVQVNKLVFPADFYILDMGDEKSLNPSPILLDRPFISTARTKIDVNEGTLSMKFDGETVNFNIFEVMKYPEESNSIFALSVIEPLVQETFELDGKDALEVALTKHLELGVTLDVDLRDELHHAVETLHSFPTVSPRYEFSSLFMSEIQIKLLPSVVQAPGQEDKLVRILREYKEAIGWSIADIKGISPSLCMHRIRLENDAKPVRQAQRRLNLLTMEVVKKEILKLLEVGVIFAISDSPWVSPVQVVPKKAGVTVEENQKGDMVPVRKVTGWHRDSTRGPGKNYIHMPIRYFRLLPDAFRSLQCSSNLSKVYGFYKRFIKDFSKIGAPMFKLLQKDVPFDFTSECKVAFDKLKESLTSPPVIQPPYWSLPFKIMCNASDYAVGAVLGSYLLGAKVIVFSDHAVLRYLLAKKDAKSRLIRWILLLQEFDLEIKDKSGAENLVADHLSRLLTNQEDLPLRESFPEEQLLTIDSSAPWYTDIVIFLVTNQLPAGWPKAKRDKLKSDAKHYILDDPYLWRQCADQTNGQAEVSNREVKSILEKMVRPDRKDWSSKLEDALWAYRTAYKTPIGMSPYSGNPKLEDEEEVRGQ</sequence>
<dbReference type="RefSeq" id="XP_071906833.1">
    <property type="nucleotide sequence ID" value="XM_072050732.1"/>
</dbReference>
<accession>A0ABM4UHT5</accession>
<dbReference type="SUPFAM" id="SSF53098">
    <property type="entry name" value="Ribonuclease H-like"/>
    <property type="match status" value="1"/>
</dbReference>
<evidence type="ECO:0000256" key="8">
    <source>
        <dbReference type="SAM" id="MobiDB-lite"/>
    </source>
</evidence>
<keyword evidence="7" id="KW-0695">RNA-directed DNA polymerase</keyword>
<evidence type="ECO:0000313" key="11">
    <source>
        <dbReference type="Proteomes" id="UP001652660"/>
    </source>
</evidence>
<dbReference type="Gene3D" id="2.40.70.10">
    <property type="entry name" value="Acid Proteases"/>
    <property type="match status" value="1"/>
</dbReference>
<name>A0ABM4UHT5_COFAR</name>